<dbReference type="AlphaFoldDB" id="A0A1F5VVB8"/>
<dbReference type="EMBL" id="MFGW01000055">
    <property type="protein sequence ID" value="OGF67404.1"/>
    <property type="molecule type" value="Genomic_DNA"/>
</dbReference>
<evidence type="ECO:0000256" key="1">
    <source>
        <dbReference type="ARBA" id="ARBA00001964"/>
    </source>
</evidence>
<dbReference type="Gene3D" id="3.40.50.920">
    <property type="match status" value="1"/>
</dbReference>
<dbReference type="SMART" id="SM00861">
    <property type="entry name" value="Transket_pyr"/>
    <property type="match status" value="1"/>
</dbReference>
<dbReference type="InterPro" id="IPR029061">
    <property type="entry name" value="THDP-binding"/>
</dbReference>
<keyword evidence="3" id="KW-0786">Thiamine pyrophosphate</keyword>
<dbReference type="FunFam" id="3.40.50.920:FF:000001">
    <property type="entry name" value="Pyruvate dehydrogenase E1 beta subunit"/>
    <property type="match status" value="1"/>
</dbReference>
<dbReference type="Gene3D" id="3.40.50.970">
    <property type="match status" value="1"/>
</dbReference>
<dbReference type="SUPFAM" id="SSF52518">
    <property type="entry name" value="Thiamin diphosphate-binding fold (THDP-binding)"/>
    <property type="match status" value="1"/>
</dbReference>
<dbReference type="Proteomes" id="UP000178943">
    <property type="component" value="Unassembled WGS sequence"/>
</dbReference>
<dbReference type="SUPFAM" id="SSF52922">
    <property type="entry name" value="TK C-terminal domain-like"/>
    <property type="match status" value="1"/>
</dbReference>
<comment type="cofactor">
    <cofactor evidence="1">
        <name>thiamine diphosphate</name>
        <dbReference type="ChEBI" id="CHEBI:58937"/>
    </cofactor>
</comment>
<evidence type="ECO:0000313" key="6">
    <source>
        <dbReference type="Proteomes" id="UP000178943"/>
    </source>
</evidence>
<feature type="domain" description="Transketolase-like pyrimidine-binding" evidence="4">
    <location>
        <begin position="4"/>
        <end position="177"/>
    </location>
</feature>
<comment type="caution">
    <text evidence="5">The sequence shown here is derived from an EMBL/GenBank/DDBJ whole genome shotgun (WGS) entry which is preliminary data.</text>
</comment>
<dbReference type="PANTHER" id="PTHR43257">
    <property type="entry name" value="PYRUVATE DEHYDROGENASE E1 COMPONENT BETA SUBUNIT"/>
    <property type="match status" value="1"/>
</dbReference>
<dbReference type="InterPro" id="IPR005475">
    <property type="entry name" value="Transketolase-like_Pyr-bd"/>
</dbReference>
<dbReference type="PANTHER" id="PTHR43257:SF2">
    <property type="entry name" value="PYRUVATE DEHYDROGENASE E1 COMPONENT SUBUNIT BETA"/>
    <property type="match status" value="1"/>
</dbReference>
<dbReference type="InterPro" id="IPR033248">
    <property type="entry name" value="Transketolase_C"/>
</dbReference>
<dbReference type="STRING" id="1817863.A2Y62_20340"/>
<name>A0A1F5VVB8_9BACT</name>
<protein>
    <submittedName>
        <fullName evidence="5">Pyruvate dehydrogenase</fullName>
    </submittedName>
</protein>
<dbReference type="Pfam" id="PF02780">
    <property type="entry name" value="Transketolase_C"/>
    <property type="match status" value="1"/>
</dbReference>
<reference evidence="5 6" key="1">
    <citation type="journal article" date="2016" name="Nat. Commun.">
        <title>Thousands of microbial genomes shed light on interconnected biogeochemical processes in an aquifer system.</title>
        <authorList>
            <person name="Anantharaman K."/>
            <person name="Brown C.T."/>
            <person name="Hug L.A."/>
            <person name="Sharon I."/>
            <person name="Castelle C.J."/>
            <person name="Probst A.J."/>
            <person name="Thomas B.C."/>
            <person name="Singh A."/>
            <person name="Wilkins M.J."/>
            <person name="Karaoz U."/>
            <person name="Brodie E.L."/>
            <person name="Williams K.H."/>
            <person name="Hubbard S.S."/>
            <person name="Banfield J.F."/>
        </authorList>
    </citation>
    <scope>NUCLEOTIDE SEQUENCE [LARGE SCALE GENOMIC DNA]</scope>
</reference>
<keyword evidence="5" id="KW-0670">Pyruvate</keyword>
<organism evidence="5 6">
    <name type="scientific">Candidatus Fischerbacteria bacterium RBG_13_37_8</name>
    <dbReference type="NCBI Taxonomy" id="1817863"/>
    <lineage>
        <taxon>Bacteria</taxon>
        <taxon>Candidatus Fischeribacteriota</taxon>
    </lineage>
</organism>
<dbReference type="InterPro" id="IPR009014">
    <property type="entry name" value="Transketo_C/PFOR_II"/>
</dbReference>
<evidence type="ECO:0000256" key="3">
    <source>
        <dbReference type="ARBA" id="ARBA00023052"/>
    </source>
</evidence>
<sequence>MTEMTYLEAIRSGLKEELERDESVFIMGEDVGLYGGAFKVTQGLFDQFGDKRIIDTPISEAGIAGVAIGAALMGMRPVAEMQFSDFMQAAFDILTNYAAKAHYLWGVKVPLVIRAPCGGGVHGGPFHSQNPEAYYFHVPGLKIVTPSTAYDAKGLIKSAIRDDNPVIYLEHKYLYRRIKEQLPDEEYLVPIGKGKVIREGKHATIVTYGRMVYIAMEAVEELSKDGVEIEIIDLRTVFPLDEELIMQSVKKTYRLLILHEANKRGGVGAEISALISEYAFDYLDAPIMRVAAPDKPVPFASSLEDAHIPDKNKVLESLKKLLKY</sequence>
<gene>
    <name evidence="5" type="ORF">A2Y62_20340</name>
</gene>
<dbReference type="NCBIfam" id="NF006667">
    <property type="entry name" value="PRK09212.1"/>
    <property type="match status" value="1"/>
</dbReference>
<accession>A0A1F5VVB8</accession>
<dbReference type="FunFam" id="3.40.50.970:FF:000001">
    <property type="entry name" value="Pyruvate dehydrogenase E1 beta subunit"/>
    <property type="match status" value="1"/>
</dbReference>
<evidence type="ECO:0000256" key="2">
    <source>
        <dbReference type="ARBA" id="ARBA00023002"/>
    </source>
</evidence>
<evidence type="ECO:0000259" key="4">
    <source>
        <dbReference type="SMART" id="SM00861"/>
    </source>
</evidence>
<keyword evidence="2" id="KW-0560">Oxidoreductase</keyword>
<dbReference type="GO" id="GO:0016491">
    <property type="term" value="F:oxidoreductase activity"/>
    <property type="evidence" value="ECO:0007669"/>
    <property type="project" value="UniProtKB-KW"/>
</dbReference>
<evidence type="ECO:0000313" key="5">
    <source>
        <dbReference type="EMBL" id="OGF67404.1"/>
    </source>
</evidence>
<dbReference type="Pfam" id="PF02779">
    <property type="entry name" value="Transket_pyr"/>
    <property type="match status" value="1"/>
</dbReference>
<proteinExistence type="predicted"/>
<dbReference type="CDD" id="cd07036">
    <property type="entry name" value="TPP_PYR_E1-PDHc-beta_like"/>
    <property type="match status" value="1"/>
</dbReference>